<sequence length="230" mass="24858">MPGVKLTTQAYCKMVLHGAKYPHCAVNGLLVAEKQKPRKEHLPLGGPGAHHTLFVDCIPLFHGTLALAPMLEVALTLIDSWCKDNSYVIAGYYQANERVKDARGLGPVRTEGGRVPSAAWTQSGFCASLSVDDMQSCSLIPDSSAFPKTSLTVWSLHPCMPLVSPQCVSYQPLLRVHLPPYVDELEPVHGLSVLVLLHEGSCQSVNPLPQAKLCGELSHGLLALALKLLH</sequence>
<name>A0ABM4QTA5_BOSIN</name>
<dbReference type="CDD" id="cd08060">
    <property type="entry name" value="MPN_UPF0172"/>
    <property type="match status" value="1"/>
</dbReference>
<organism evidence="1 2">
    <name type="scientific">Bos indicus</name>
    <name type="common">Zebu</name>
    <dbReference type="NCBI Taxonomy" id="9915"/>
    <lineage>
        <taxon>Eukaryota</taxon>
        <taxon>Metazoa</taxon>
        <taxon>Chordata</taxon>
        <taxon>Craniata</taxon>
        <taxon>Vertebrata</taxon>
        <taxon>Euteleostomi</taxon>
        <taxon>Mammalia</taxon>
        <taxon>Eutheria</taxon>
        <taxon>Laurasiatheria</taxon>
        <taxon>Artiodactyla</taxon>
        <taxon>Ruminantia</taxon>
        <taxon>Pecora</taxon>
        <taxon>Bovidae</taxon>
        <taxon>Bovinae</taxon>
        <taxon>Bos</taxon>
    </lineage>
</organism>
<dbReference type="Pfam" id="PF03665">
    <property type="entry name" value="UPF0172"/>
    <property type="match status" value="1"/>
</dbReference>
<protein>
    <submittedName>
        <fullName evidence="2">ER membrane protein complex subunit 8 isoform X1</fullName>
    </submittedName>
</protein>
<evidence type="ECO:0000313" key="2">
    <source>
        <dbReference type="RefSeq" id="XP_070626513.1"/>
    </source>
</evidence>
<dbReference type="PANTHER" id="PTHR12941">
    <property type="entry name" value="ER MEMBRANE PROTEIN COMPLEX"/>
    <property type="match status" value="1"/>
</dbReference>
<dbReference type="GeneID" id="109572204"/>
<dbReference type="PANTHER" id="PTHR12941:SF13">
    <property type="entry name" value="ER MEMBRANE PROTEIN COMPLEX SUBUNIT 8"/>
    <property type="match status" value="1"/>
</dbReference>
<keyword evidence="1" id="KW-1185">Reference proteome</keyword>
<dbReference type="RefSeq" id="XP_070626513.1">
    <property type="nucleotide sequence ID" value="XM_070770412.1"/>
</dbReference>
<gene>
    <name evidence="2" type="primary">EMC8</name>
</gene>
<dbReference type="Proteomes" id="UP001652663">
    <property type="component" value="Chromosome 18"/>
</dbReference>
<accession>A0ABM4QTA5</accession>
<evidence type="ECO:0000313" key="1">
    <source>
        <dbReference type="Proteomes" id="UP001652663"/>
    </source>
</evidence>
<reference evidence="2" key="1">
    <citation type="submission" date="2025-08" db="UniProtKB">
        <authorList>
            <consortium name="RefSeq"/>
        </authorList>
    </citation>
    <scope>IDENTIFICATION</scope>
    <source>
        <tissue evidence="2">Blood</tissue>
    </source>
</reference>
<proteinExistence type="predicted"/>
<dbReference type="InterPro" id="IPR005366">
    <property type="entry name" value="EMC8/9"/>
</dbReference>